<dbReference type="GO" id="GO:0046872">
    <property type="term" value="F:metal ion binding"/>
    <property type="evidence" value="ECO:0007669"/>
    <property type="project" value="UniProtKB-KW"/>
</dbReference>
<comment type="cofactor">
    <cofactor evidence="1">
        <name>Zn(2+)</name>
        <dbReference type="ChEBI" id="CHEBI:29105"/>
    </cofactor>
</comment>
<protein>
    <submittedName>
        <fullName evidence="9">Oligoendopeptidase F</fullName>
    </submittedName>
</protein>
<name>A0ABD5Z7Y2_9EURY</name>
<sequence length="596" mass="68497">MSSVPEREEIPEEYRWDLESVYATDEDWEHAYERAESKVEELARYEDADLSDGETLLEVLELRDEVMRLVSKVSSYASMRSDEDLRDQHYQALSARASSLVSEASSAASFIDPAVQSLSRDELEETIEETDGLEVYDHYLDDVIRMKDHTRSAEVEALLSDLGEVLGAPSDTYGKLTNADLTFPTVERPDGEAVEITQSNFTKLLKHEDREFREEVYDAYYGTLSDVRNTVGTTLKHSVKTDVKLARARDYDSAREAALDGPNIPVEVYDNLVDTVEANVDVLHRHADLKREALDVDTLEMWDLYMPLVGDEKPEVDYEEAKDHIVEAVAPLGEDYQQRVAQGLEDRWVDVYESRGKRSGAYSGGAYDTQPFILMNYQEDIESMFTLAHELGHSLHSQLTSEHQPYVYSNYEIFVAEVASTVNETLLTHHLLETVEDETFRRHVLNEYLERFRSTLFRQTLFADFEHRVHELAEEGEALTPDVFDETYRDRKELYYEPANVDDTIAREWMRIPHFYYNFYVYQYATGISAAVALVQDILDEGEPAAERYVDFLQSGATDYPLELLRSAGVDMRSPEPVERAIEVYDDYLDEMNALL</sequence>
<dbReference type="PANTHER" id="PTHR11804">
    <property type="entry name" value="PROTEASE M3 THIMET OLIGOPEPTIDASE-RELATED"/>
    <property type="match status" value="1"/>
</dbReference>
<gene>
    <name evidence="9" type="primary">pepF</name>
    <name evidence="9" type="ORF">ACFQJ9_18445</name>
</gene>
<reference evidence="9 10" key="1">
    <citation type="journal article" date="2019" name="Int. J. Syst. Evol. Microbiol.">
        <title>The Global Catalogue of Microorganisms (GCM) 10K type strain sequencing project: providing services to taxonomists for standard genome sequencing and annotation.</title>
        <authorList>
            <consortium name="The Broad Institute Genomics Platform"/>
            <consortium name="The Broad Institute Genome Sequencing Center for Infectious Disease"/>
            <person name="Wu L."/>
            <person name="Ma J."/>
        </authorList>
    </citation>
    <scope>NUCLEOTIDE SEQUENCE [LARGE SCALE GENOMIC DNA]</scope>
    <source>
        <strain evidence="9 10">XZGYJ-43</strain>
    </source>
</reference>
<dbReference type="Gene3D" id="1.20.140.70">
    <property type="entry name" value="Oligopeptidase f, N-terminal domain"/>
    <property type="match status" value="1"/>
</dbReference>
<evidence type="ECO:0000259" key="7">
    <source>
        <dbReference type="Pfam" id="PF01432"/>
    </source>
</evidence>
<evidence type="ECO:0000256" key="6">
    <source>
        <dbReference type="ARBA" id="ARBA00023049"/>
    </source>
</evidence>
<dbReference type="InterPro" id="IPR042088">
    <property type="entry name" value="OligoPept_F_C"/>
</dbReference>
<accession>A0ABD5Z7Y2</accession>
<evidence type="ECO:0000313" key="9">
    <source>
        <dbReference type="EMBL" id="MFC7201360.1"/>
    </source>
</evidence>
<dbReference type="InterPro" id="IPR045090">
    <property type="entry name" value="Pept_M3A_M3B"/>
</dbReference>
<dbReference type="GO" id="GO:0008237">
    <property type="term" value="F:metallopeptidase activity"/>
    <property type="evidence" value="ECO:0007669"/>
    <property type="project" value="UniProtKB-KW"/>
</dbReference>
<keyword evidence="5" id="KW-0862">Zinc</keyword>
<evidence type="ECO:0000259" key="8">
    <source>
        <dbReference type="Pfam" id="PF08439"/>
    </source>
</evidence>
<keyword evidence="6" id="KW-0482">Metalloprotease</keyword>
<dbReference type="RefSeq" id="WP_279528110.1">
    <property type="nucleotide sequence ID" value="NZ_CP122312.1"/>
</dbReference>
<keyword evidence="4" id="KW-0378">Hydrolase</keyword>
<feature type="domain" description="Oligopeptidase F N-terminal" evidence="8">
    <location>
        <begin position="117"/>
        <end position="183"/>
    </location>
</feature>
<keyword evidence="2" id="KW-0645">Protease</keyword>
<dbReference type="GO" id="GO:0006508">
    <property type="term" value="P:proteolysis"/>
    <property type="evidence" value="ECO:0007669"/>
    <property type="project" value="UniProtKB-KW"/>
</dbReference>
<organism evidence="9 10">
    <name type="scientific">Halospeciosus flavus</name>
    <dbReference type="NCBI Taxonomy" id="3032283"/>
    <lineage>
        <taxon>Archaea</taxon>
        <taxon>Methanobacteriati</taxon>
        <taxon>Methanobacteriota</taxon>
        <taxon>Stenosarchaea group</taxon>
        <taxon>Halobacteria</taxon>
        <taxon>Halobacteriales</taxon>
        <taxon>Halobacteriaceae</taxon>
        <taxon>Halospeciosus</taxon>
    </lineage>
</organism>
<dbReference type="Gene3D" id="1.10.1370.20">
    <property type="entry name" value="Oligoendopeptidase f, C-terminal domain"/>
    <property type="match status" value="1"/>
</dbReference>
<dbReference type="Pfam" id="PF01432">
    <property type="entry name" value="Peptidase_M3"/>
    <property type="match status" value="1"/>
</dbReference>
<dbReference type="SUPFAM" id="SSF55486">
    <property type="entry name" value="Metalloproteases ('zincins'), catalytic domain"/>
    <property type="match status" value="1"/>
</dbReference>
<proteinExistence type="predicted"/>
<evidence type="ECO:0000256" key="1">
    <source>
        <dbReference type="ARBA" id="ARBA00001947"/>
    </source>
</evidence>
<dbReference type="NCBIfam" id="TIGR00181">
    <property type="entry name" value="pepF"/>
    <property type="match status" value="1"/>
</dbReference>
<evidence type="ECO:0000256" key="5">
    <source>
        <dbReference type="ARBA" id="ARBA00022833"/>
    </source>
</evidence>
<evidence type="ECO:0000256" key="3">
    <source>
        <dbReference type="ARBA" id="ARBA00022723"/>
    </source>
</evidence>
<dbReference type="EMBL" id="JBHTAR010000011">
    <property type="protein sequence ID" value="MFC7201360.1"/>
    <property type="molecule type" value="Genomic_DNA"/>
</dbReference>
<dbReference type="InterPro" id="IPR013647">
    <property type="entry name" value="OligopepF_N_dom"/>
</dbReference>
<dbReference type="InterPro" id="IPR001567">
    <property type="entry name" value="Pept_M3A_M3B_dom"/>
</dbReference>
<dbReference type="AlphaFoldDB" id="A0ABD5Z7Y2"/>
<evidence type="ECO:0000256" key="2">
    <source>
        <dbReference type="ARBA" id="ARBA00022670"/>
    </source>
</evidence>
<keyword evidence="10" id="KW-1185">Reference proteome</keyword>
<keyword evidence="3" id="KW-0479">Metal-binding</keyword>
<dbReference type="Pfam" id="PF08439">
    <property type="entry name" value="Peptidase_M3_N"/>
    <property type="match status" value="1"/>
</dbReference>
<feature type="domain" description="Peptidase M3A/M3B catalytic" evidence="7">
    <location>
        <begin position="204"/>
        <end position="583"/>
    </location>
</feature>
<dbReference type="PANTHER" id="PTHR11804:SF84">
    <property type="entry name" value="SACCHAROLYSIN"/>
    <property type="match status" value="1"/>
</dbReference>
<comment type="caution">
    <text evidence="9">The sequence shown here is derived from an EMBL/GenBank/DDBJ whole genome shotgun (WGS) entry which is preliminary data.</text>
</comment>
<dbReference type="CDD" id="cd09608">
    <property type="entry name" value="M3B_PepF"/>
    <property type="match status" value="1"/>
</dbReference>
<dbReference type="Gene3D" id="1.10.287.830">
    <property type="entry name" value="putative peptidase helix hairpin domain like"/>
    <property type="match status" value="1"/>
</dbReference>
<evidence type="ECO:0000313" key="10">
    <source>
        <dbReference type="Proteomes" id="UP001596447"/>
    </source>
</evidence>
<dbReference type="Proteomes" id="UP001596447">
    <property type="component" value="Unassembled WGS sequence"/>
</dbReference>
<evidence type="ECO:0000256" key="4">
    <source>
        <dbReference type="ARBA" id="ARBA00022801"/>
    </source>
</evidence>
<dbReference type="InterPro" id="IPR004438">
    <property type="entry name" value="Peptidase_M3B"/>
</dbReference>